<feature type="domain" description="Methyltransferase" evidence="1">
    <location>
        <begin position="56"/>
        <end position="150"/>
    </location>
</feature>
<gene>
    <name evidence="2" type="ORF">AA314_01147</name>
    <name evidence="3" type="ORF">ATI61_109280</name>
</gene>
<dbReference type="Gene3D" id="3.40.50.150">
    <property type="entry name" value="Vaccinia Virus protein VP39"/>
    <property type="match status" value="1"/>
</dbReference>
<organism evidence="2 4">
    <name type="scientific">Archangium gephyra</name>
    <dbReference type="NCBI Taxonomy" id="48"/>
    <lineage>
        <taxon>Bacteria</taxon>
        <taxon>Pseudomonadati</taxon>
        <taxon>Myxococcota</taxon>
        <taxon>Myxococcia</taxon>
        <taxon>Myxococcales</taxon>
        <taxon>Cystobacterineae</taxon>
        <taxon>Archangiaceae</taxon>
        <taxon>Archangium</taxon>
    </lineage>
</organism>
<protein>
    <submittedName>
        <fullName evidence="3">Ubiquinone/menaquinone biosynthesis C-methylase UbiE</fullName>
    </submittedName>
</protein>
<evidence type="ECO:0000313" key="5">
    <source>
        <dbReference type="Proteomes" id="UP000256345"/>
    </source>
</evidence>
<dbReference type="GO" id="GO:0008168">
    <property type="term" value="F:methyltransferase activity"/>
    <property type="evidence" value="ECO:0007669"/>
    <property type="project" value="TreeGrafter"/>
</dbReference>
<dbReference type="Pfam" id="PF13649">
    <property type="entry name" value="Methyltransf_25"/>
    <property type="match status" value="1"/>
</dbReference>
<dbReference type="KEGG" id="age:AA314_01147"/>
<dbReference type="Proteomes" id="UP000035579">
    <property type="component" value="Chromosome"/>
</dbReference>
<keyword evidence="5" id="KW-1185">Reference proteome</keyword>
<evidence type="ECO:0000313" key="3">
    <source>
        <dbReference type="EMBL" id="REG27938.1"/>
    </source>
</evidence>
<dbReference type="AlphaFoldDB" id="A0AAC8TCM0"/>
<dbReference type="EMBL" id="CP011509">
    <property type="protein sequence ID" value="AKI99520.1"/>
    <property type="molecule type" value="Genomic_DNA"/>
</dbReference>
<evidence type="ECO:0000259" key="1">
    <source>
        <dbReference type="Pfam" id="PF13649"/>
    </source>
</evidence>
<evidence type="ECO:0000313" key="4">
    <source>
        <dbReference type="Proteomes" id="UP000035579"/>
    </source>
</evidence>
<name>A0AAC8TCM0_9BACT</name>
<reference evidence="2 4" key="1">
    <citation type="submission" date="2015-05" db="EMBL/GenBank/DDBJ databases">
        <title>Genome assembly of Archangium gephyra DSM 2261.</title>
        <authorList>
            <person name="Sharma G."/>
            <person name="Subramanian S."/>
        </authorList>
    </citation>
    <scope>NUCLEOTIDE SEQUENCE [LARGE SCALE GENOMIC DNA]</scope>
    <source>
        <strain evidence="2 4">DSM 2261</strain>
    </source>
</reference>
<accession>A0AAC8TCM0</accession>
<dbReference type="SUPFAM" id="SSF53335">
    <property type="entry name" value="S-adenosyl-L-methionine-dependent methyltransferases"/>
    <property type="match status" value="1"/>
</dbReference>
<dbReference type="EMBL" id="QUMU01000009">
    <property type="protein sequence ID" value="REG27938.1"/>
    <property type="molecule type" value="Genomic_DNA"/>
</dbReference>
<dbReference type="InterPro" id="IPR029063">
    <property type="entry name" value="SAM-dependent_MTases_sf"/>
</dbReference>
<keyword evidence="3" id="KW-0830">Ubiquinone</keyword>
<evidence type="ECO:0000313" key="2">
    <source>
        <dbReference type="EMBL" id="AKI99520.1"/>
    </source>
</evidence>
<reference evidence="3 5" key="2">
    <citation type="submission" date="2018-08" db="EMBL/GenBank/DDBJ databases">
        <title>Genomic Encyclopedia of Archaeal and Bacterial Type Strains, Phase II (KMG-II): from individual species to whole genera.</title>
        <authorList>
            <person name="Goeker M."/>
        </authorList>
    </citation>
    <scope>NUCLEOTIDE SEQUENCE [LARGE SCALE GENOMIC DNA]</scope>
    <source>
        <strain evidence="3 5">DSM 2261</strain>
    </source>
</reference>
<proteinExistence type="predicted"/>
<sequence length="283" mass="31245">MLKKDLHEANRLSWNAATRAHNSHKGDQARFLREGGSTLFPEELELLGELRGRSLLHLQCNSGQDTLSLAARGATVTGVDISDEAIDFARSLSAGSGLPGTFERSDVYDWLASASPARFDFVFCSYGVIGWLSDLNPWAAGISRVLKPGGRFVYVDFHPVLWMFDEKLRLTYPYGGGHHIAEAVGVGDYVAKSGEGLVHWGFEEGVREFKNPHPSHGFQWGLGDVLNPLVRHGLQLERLEEYCYANGCQVLEGMRQAPGHRFLLPEGVPEIPLMFGLSVRKPG</sequence>
<dbReference type="PANTHER" id="PTHR43464:SF82">
    <property type="entry name" value="METHYLTRANSFERASE DOMAIN-CONTAINING PROTEIN"/>
    <property type="match status" value="1"/>
</dbReference>
<dbReference type="Proteomes" id="UP000256345">
    <property type="component" value="Unassembled WGS sequence"/>
</dbReference>
<dbReference type="RefSeq" id="WP_211276472.1">
    <property type="nucleotide sequence ID" value="NZ_CP011509.1"/>
</dbReference>
<dbReference type="InterPro" id="IPR041698">
    <property type="entry name" value="Methyltransf_25"/>
</dbReference>
<dbReference type="CDD" id="cd02440">
    <property type="entry name" value="AdoMet_MTases"/>
    <property type="match status" value="1"/>
</dbReference>
<dbReference type="PANTHER" id="PTHR43464">
    <property type="entry name" value="METHYLTRANSFERASE"/>
    <property type="match status" value="1"/>
</dbReference>